<evidence type="ECO:0000313" key="9">
    <source>
        <dbReference type="Proteomes" id="UP000016638"/>
    </source>
</evidence>
<dbReference type="InterPro" id="IPR036390">
    <property type="entry name" value="WH_DNA-bd_sf"/>
</dbReference>
<dbReference type="OrthoDB" id="95460at2"/>
<dbReference type="PROSITE" id="PS51000">
    <property type="entry name" value="HTH_DEOR_2"/>
    <property type="match status" value="1"/>
</dbReference>
<dbReference type="InterPro" id="IPR036634">
    <property type="entry name" value="PRD_sf"/>
</dbReference>
<keyword evidence="9" id="KW-1185">Reference proteome</keyword>
<evidence type="ECO:0000259" key="5">
    <source>
        <dbReference type="PROSITE" id="PS51000"/>
    </source>
</evidence>
<dbReference type="Pfam" id="PF05043">
    <property type="entry name" value="Mga"/>
    <property type="match status" value="1"/>
</dbReference>
<protein>
    <submittedName>
        <fullName evidence="8">Phosphoenolpyruvate-dependent sugar PTS family porter, EIIA 2 component</fullName>
    </submittedName>
</protein>
<dbReference type="InterPro" id="IPR002178">
    <property type="entry name" value="PTS_EIIA_type-2_dom"/>
</dbReference>
<dbReference type="SUPFAM" id="SSF63520">
    <property type="entry name" value="PTS-regulatory domain, PRD"/>
    <property type="match status" value="1"/>
</dbReference>
<reference evidence="8 9" key="1">
    <citation type="submission" date="2013-08" db="EMBL/GenBank/DDBJ databases">
        <authorList>
            <person name="Durkin A.S."/>
            <person name="Haft D.R."/>
            <person name="McCorrison J."/>
            <person name="Torralba M."/>
            <person name="Gillis M."/>
            <person name="Haft D.H."/>
            <person name="Methe B."/>
            <person name="Sutton G."/>
            <person name="Nelson K.E."/>
        </authorList>
    </citation>
    <scope>NUCLEOTIDE SEQUENCE [LARGE SCALE GENOMIC DNA]</scope>
    <source>
        <strain evidence="8 9">F0195</strain>
    </source>
</reference>
<dbReference type="SUPFAM" id="SSF55804">
    <property type="entry name" value="Phoshotransferase/anion transport protein"/>
    <property type="match status" value="1"/>
</dbReference>
<dbReference type="InterPro" id="IPR050661">
    <property type="entry name" value="BglG_antiterminators"/>
</dbReference>
<name>U2TI24_9ACTN</name>
<dbReference type="PATRIC" id="fig|1125712.3.peg.2381"/>
<evidence type="ECO:0000256" key="3">
    <source>
        <dbReference type="ARBA" id="ARBA00023159"/>
    </source>
</evidence>
<evidence type="ECO:0000259" key="6">
    <source>
        <dbReference type="PROSITE" id="PS51094"/>
    </source>
</evidence>
<dbReference type="InterPro" id="IPR001034">
    <property type="entry name" value="DeoR_HTH"/>
</dbReference>
<comment type="caution">
    <text evidence="8">The sequence shown here is derived from an EMBL/GenBank/DDBJ whole genome shotgun (WGS) entry which is preliminary data.</text>
</comment>
<accession>U2TI24</accession>
<dbReference type="Pfam" id="PF00874">
    <property type="entry name" value="PRD"/>
    <property type="match status" value="1"/>
</dbReference>
<dbReference type="eggNOG" id="COG1762">
    <property type="taxonomic scope" value="Bacteria"/>
</dbReference>
<feature type="domain" description="HTH deoR-type" evidence="5">
    <location>
        <begin position="5"/>
        <end position="63"/>
    </location>
</feature>
<keyword evidence="1" id="KW-0677">Repeat</keyword>
<dbReference type="InterPro" id="IPR011608">
    <property type="entry name" value="PRD"/>
</dbReference>
<keyword evidence="3" id="KW-0010">Activator</keyword>
<dbReference type="STRING" id="1125712.HMPREF1316_0725"/>
<dbReference type="Gene3D" id="3.40.930.10">
    <property type="entry name" value="Mannitol-specific EII, Chain A"/>
    <property type="match status" value="1"/>
</dbReference>
<feature type="domain" description="PRD" evidence="7">
    <location>
        <begin position="280"/>
        <end position="386"/>
    </location>
</feature>
<feature type="domain" description="PTS EIIA type-2" evidence="6">
    <location>
        <begin position="493"/>
        <end position="634"/>
    </location>
</feature>
<dbReference type="InterPro" id="IPR007737">
    <property type="entry name" value="Mga_HTH"/>
</dbReference>
<dbReference type="InterPro" id="IPR013196">
    <property type="entry name" value="HTH_11"/>
</dbReference>
<evidence type="ECO:0000313" key="8">
    <source>
        <dbReference type="EMBL" id="ERL06120.1"/>
    </source>
</evidence>
<dbReference type="Pfam" id="PF00359">
    <property type="entry name" value="PTS_EIIA_2"/>
    <property type="match status" value="1"/>
</dbReference>
<dbReference type="RefSeq" id="WP_021727176.1">
    <property type="nucleotide sequence ID" value="NZ_AWEZ01000069.1"/>
</dbReference>
<dbReference type="SUPFAM" id="SSF46785">
    <property type="entry name" value="Winged helix' DNA-binding domain"/>
    <property type="match status" value="1"/>
</dbReference>
<proteinExistence type="predicted"/>
<keyword evidence="2" id="KW-0805">Transcription regulation</keyword>
<dbReference type="Proteomes" id="UP000016638">
    <property type="component" value="Unassembled WGS sequence"/>
</dbReference>
<gene>
    <name evidence="8" type="ORF">HMPREF1316_0725</name>
</gene>
<dbReference type="Pfam" id="PF08279">
    <property type="entry name" value="HTH_11"/>
    <property type="match status" value="1"/>
</dbReference>
<dbReference type="PROSITE" id="PS51372">
    <property type="entry name" value="PRD_2"/>
    <property type="match status" value="1"/>
</dbReference>
<sequence>MPLAANNRILAIISYFSKHASSSFGELAARLGVSMRTVRNDIKQLNDLLQGSASIEADRGTLRLYVYQEKRYAEILGGLAESTLGEDTPERRQARLFGLLARATKPMTMADLAGMLFVSRATLAGDVTQLRKDIAGYGLTILGKENSGLTLDGDEIEIRLYLLERAYDAVYGNESLPEDIVRAVSEGAHRISAEESVCQSLMRYVTVMCDRFGHGHAIGALSDQVSELARTPEYTLVDTLVNAMEKMSGDSYPQKERLFVSLAIMGTRVPGDAGEVAPIELDSEVVSLMHEIIRAVSDELNVSVSFGDLTNELLYHIKYMLNRLRYSILLENPLLDDIRRRYPLEYAIAGVASKVIEEHCDVKVPDGERGYLAAYFGVLMERLRSQRPRTVRVAIVAGSERITACLIEAQLHKVLDEGMQTSLFTRSEVDEGILRNFDIVLSTAALPFDMDVPVIIVREVFDATELVERMQRALSWASPLSSATAAVRTAITGHLNEDHFFVLDASKGYRDGIESMAGRLEEMGELDEGFLDRLREREHQHRMAFGNGVALPHCLQLATGNVALALGVYPHPVLYGEEVIKVVFLLGVPAADGDKGASIIRYYDEIVSVSQDEELVDRLSETRDFRAAIRVLQG</sequence>
<dbReference type="PROSITE" id="PS51094">
    <property type="entry name" value="PTS_EIIA_TYPE_2"/>
    <property type="match status" value="1"/>
</dbReference>
<keyword evidence="8" id="KW-0670">Pyruvate</keyword>
<dbReference type="InterPro" id="IPR036388">
    <property type="entry name" value="WH-like_DNA-bd_sf"/>
</dbReference>
<dbReference type="InterPro" id="IPR016152">
    <property type="entry name" value="PTrfase/Anion_transptr"/>
</dbReference>
<organism evidence="8 9">
    <name type="scientific">Olsenella profusa F0195</name>
    <dbReference type="NCBI Taxonomy" id="1125712"/>
    <lineage>
        <taxon>Bacteria</taxon>
        <taxon>Bacillati</taxon>
        <taxon>Actinomycetota</taxon>
        <taxon>Coriobacteriia</taxon>
        <taxon>Coriobacteriales</taxon>
        <taxon>Atopobiaceae</taxon>
        <taxon>Olsenella</taxon>
    </lineage>
</organism>
<dbReference type="PANTHER" id="PTHR30185:SF18">
    <property type="entry name" value="TRANSCRIPTIONAL REGULATOR MTLR"/>
    <property type="match status" value="1"/>
</dbReference>
<evidence type="ECO:0000256" key="1">
    <source>
        <dbReference type="ARBA" id="ARBA00022737"/>
    </source>
</evidence>
<dbReference type="Gene3D" id="1.10.1790.10">
    <property type="entry name" value="PRD domain"/>
    <property type="match status" value="1"/>
</dbReference>
<evidence type="ECO:0000259" key="7">
    <source>
        <dbReference type="PROSITE" id="PS51372"/>
    </source>
</evidence>
<evidence type="ECO:0000256" key="2">
    <source>
        <dbReference type="ARBA" id="ARBA00023015"/>
    </source>
</evidence>
<dbReference type="eggNOG" id="COG3711">
    <property type="taxonomic scope" value="Bacteria"/>
</dbReference>
<dbReference type="GO" id="GO:0003700">
    <property type="term" value="F:DNA-binding transcription factor activity"/>
    <property type="evidence" value="ECO:0007669"/>
    <property type="project" value="InterPro"/>
</dbReference>
<dbReference type="EMBL" id="AWEZ01000069">
    <property type="protein sequence ID" value="ERL06120.1"/>
    <property type="molecule type" value="Genomic_DNA"/>
</dbReference>
<evidence type="ECO:0000256" key="4">
    <source>
        <dbReference type="ARBA" id="ARBA00023163"/>
    </source>
</evidence>
<keyword evidence="4" id="KW-0804">Transcription</keyword>
<dbReference type="AlphaFoldDB" id="U2TI24"/>
<dbReference type="PANTHER" id="PTHR30185">
    <property type="entry name" value="CRYPTIC BETA-GLUCOSIDE BGL OPERON ANTITERMINATOR"/>
    <property type="match status" value="1"/>
</dbReference>
<dbReference type="Gene3D" id="1.10.10.10">
    <property type="entry name" value="Winged helix-like DNA-binding domain superfamily/Winged helix DNA-binding domain"/>
    <property type="match status" value="2"/>
</dbReference>